<sequence>MVRDARADYLSRDGREGHGEGYACSVVENRIIQELPTGHRVHPKMKILSNLYSMGRMESIWGRKWHLFR</sequence>
<protein>
    <submittedName>
        <fullName evidence="1">Uncharacterized protein</fullName>
    </submittedName>
</protein>
<keyword evidence="2" id="KW-1185">Reference proteome</keyword>
<dbReference type="Proteomes" id="UP001472677">
    <property type="component" value="Unassembled WGS sequence"/>
</dbReference>
<evidence type="ECO:0000313" key="1">
    <source>
        <dbReference type="EMBL" id="KAK8534061.1"/>
    </source>
</evidence>
<reference evidence="1 2" key="1">
    <citation type="journal article" date="2024" name="G3 (Bethesda)">
        <title>Genome assembly of Hibiscus sabdariffa L. provides insights into metabolisms of medicinal natural products.</title>
        <authorList>
            <person name="Kim T."/>
        </authorList>
    </citation>
    <scope>NUCLEOTIDE SEQUENCE [LARGE SCALE GENOMIC DNA]</scope>
    <source>
        <strain evidence="1">TK-2024</strain>
        <tissue evidence="1">Old leaves</tissue>
    </source>
</reference>
<dbReference type="EMBL" id="JBBPBM010000032">
    <property type="protein sequence ID" value="KAK8534061.1"/>
    <property type="molecule type" value="Genomic_DNA"/>
</dbReference>
<name>A0ABR2DDS4_9ROSI</name>
<organism evidence="1 2">
    <name type="scientific">Hibiscus sabdariffa</name>
    <name type="common">roselle</name>
    <dbReference type="NCBI Taxonomy" id="183260"/>
    <lineage>
        <taxon>Eukaryota</taxon>
        <taxon>Viridiplantae</taxon>
        <taxon>Streptophyta</taxon>
        <taxon>Embryophyta</taxon>
        <taxon>Tracheophyta</taxon>
        <taxon>Spermatophyta</taxon>
        <taxon>Magnoliopsida</taxon>
        <taxon>eudicotyledons</taxon>
        <taxon>Gunneridae</taxon>
        <taxon>Pentapetalae</taxon>
        <taxon>rosids</taxon>
        <taxon>malvids</taxon>
        <taxon>Malvales</taxon>
        <taxon>Malvaceae</taxon>
        <taxon>Malvoideae</taxon>
        <taxon>Hibiscus</taxon>
    </lineage>
</organism>
<comment type="caution">
    <text evidence="1">The sequence shown here is derived from an EMBL/GenBank/DDBJ whole genome shotgun (WGS) entry which is preliminary data.</text>
</comment>
<evidence type="ECO:0000313" key="2">
    <source>
        <dbReference type="Proteomes" id="UP001472677"/>
    </source>
</evidence>
<gene>
    <name evidence="1" type="ORF">V6N12_047459</name>
</gene>
<proteinExistence type="predicted"/>
<accession>A0ABR2DDS4</accession>